<dbReference type="EMBL" id="BJNY01000001">
    <property type="protein sequence ID" value="GED04686.1"/>
    <property type="molecule type" value="Genomic_DNA"/>
</dbReference>
<sequence>MNISAFSNALHILCATPLHLGAELTGAMLLRLADMCLQLFTAIGELVHREADPRLSLGFVQLVEDFARRVHREQLATALDLEITGANALSLEVLDQIKAGTSDFDGEAERCSGKPCYRSAEDLIASWLNLNYFTAAGRISDAHLLVGRRTAQGTRAPARMPHLAELYASGAADPDQLAATARKLAKLEPKDQIFEGTPIELQARNDDGELLEERFARFLDTLGPRSARKQVNTELASYRDKHSEELPPPRGLFVGPVKQGVHEFKLRTNAAQAQILHSIIAQSASRRTQAGKEARKEQQPDTVPVPDWLKADAPLPEWAQAQDSSEHVDGGAADQQADPEDGQGPQSCGNSGAADANDSDAEVDPALRKLNALMAVLGTSSAGPGSAKCITPQVVVYMWLHDLYHLSSSHGITSNAVDIPPGELRRILAEANIIPIVLGGNSQPLDVGRSQRFHTGAIRTAIMARDRGCIVPDCTTPPDQVEIDHYQRDWADGGITSVASGAAMCTDGHHSRHVGHIRVVDIDGLPHVILPPHIDPEQIPRRNTYWGGLQLGDAPPDSDAAGDEPA</sequence>
<dbReference type="RefSeq" id="WP_141361068.1">
    <property type="nucleotide sequence ID" value="NZ_BAAAJL010000007.1"/>
</dbReference>
<dbReference type="OrthoDB" id="5177627at2"/>
<accession>A0A4Y4DI95</accession>
<feature type="compositionally biased region" description="Basic and acidic residues" evidence="1">
    <location>
        <begin position="290"/>
        <end position="299"/>
    </location>
</feature>
<dbReference type="Proteomes" id="UP000316612">
    <property type="component" value="Unassembled WGS sequence"/>
</dbReference>
<name>A0A4Y4DI95_GLUUR</name>
<keyword evidence="3" id="KW-1185">Reference proteome</keyword>
<evidence type="ECO:0000313" key="2">
    <source>
        <dbReference type="EMBL" id="GED04686.1"/>
    </source>
</evidence>
<evidence type="ECO:0008006" key="4">
    <source>
        <dbReference type="Google" id="ProtNLM"/>
    </source>
</evidence>
<comment type="caution">
    <text evidence="2">The sequence shown here is derived from an EMBL/GenBank/DDBJ whole genome shotgun (WGS) entry which is preliminary data.</text>
</comment>
<gene>
    <name evidence="2" type="ORF">AUR04nite_02180</name>
</gene>
<reference evidence="2 3" key="1">
    <citation type="submission" date="2019-06" db="EMBL/GenBank/DDBJ databases">
        <title>Whole genome shotgun sequence of Glutamicibacter uratoxydans NBRC 15515.</title>
        <authorList>
            <person name="Hosoyama A."/>
            <person name="Uohara A."/>
            <person name="Ohji S."/>
            <person name="Ichikawa N."/>
        </authorList>
    </citation>
    <scope>NUCLEOTIDE SEQUENCE [LARGE SCALE GENOMIC DNA]</scope>
    <source>
        <strain evidence="2 3">NBRC 15515</strain>
    </source>
</reference>
<protein>
    <recommendedName>
        <fullName evidence="4">HNH endonuclease</fullName>
    </recommendedName>
</protein>
<feature type="region of interest" description="Disordered" evidence="1">
    <location>
        <begin position="286"/>
        <end position="361"/>
    </location>
</feature>
<proteinExistence type="predicted"/>
<evidence type="ECO:0000313" key="3">
    <source>
        <dbReference type="Proteomes" id="UP000316612"/>
    </source>
</evidence>
<dbReference type="AlphaFoldDB" id="A0A4Y4DI95"/>
<organism evidence="2 3">
    <name type="scientific">Glutamicibacter uratoxydans</name>
    <name type="common">Arthrobacter uratoxydans</name>
    <dbReference type="NCBI Taxonomy" id="43667"/>
    <lineage>
        <taxon>Bacteria</taxon>
        <taxon>Bacillati</taxon>
        <taxon>Actinomycetota</taxon>
        <taxon>Actinomycetes</taxon>
        <taxon>Micrococcales</taxon>
        <taxon>Micrococcaceae</taxon>
        <taxon>Glutamicibacter</taxon>
    </lineage>
</organism>
<evidence type="ECO:0000256" key="1">
    <source>
        <dbReference type="SAM" id="MobiDB-lite"/>
    </source>
</evidence>